<dbReference type="InterPro" id="IPR035076">
    <property type="entry name" value="Toxin/TOLIP"/>
</dbReference>
<dbReference type="Proteomes" id="UP000515156">
    <property type="component" value="Chromosome 1"/>
</dbReference>
<evidence type="ECO:0000256" key="2">
    <source>
        <dbReference type="SAM" id="SignalP"/>
    </source>
</evidence>
<dbReference type="CDD" id="cd23560">
    <property type="entry name" value="TFP_LU_ECD_SLURP1_like"/>
    <property type="match status" value="1"/>
</dbReference>
<dbReference type="RefSeq" id="XP_030046082.1">
    <property type="nucleotide sequence ID" value="XM_030190222.1"/>
</dbReference>
<dbReference type="FunFam" id="2.10.60.10:FF:000003">
    <property type="entry name" value="lymphocyte antigen 6E isoform X1"/>
    <property type="match status" value="1"/>
</dbReference>
<dbReference type="OrthoDB" id="9900838at2759"/>
<keyword evidence="1 2" id="KW-0732">Signal</keyword>
<dbReference type="SUPFAM" id="SSF57302">
    <property type="entry name" value="Snake toxin-like"/>
    <property type="match status" value="1"/>
</dbReference>
<organism evidence="4 5">
    <name type="scientific">Microcaecilia unicolor</name>
    <dbReference type="NCBI Taxonomy" id="1415580"/>
    <lineage>
        <taxon>Eukaryota</taxon>
        <taxon>Metazoa</taxon>
        <taxon>Chordata</taxon>
        <taxon>Craniata</taxon>
        <taxon>Vertebrata</taxon>
        <taxon>Euteleostomi</taxon>
        <taxon>Amphibia</taxon>
        <taxon>Gymnophiona</taxon>
        <taxon>Siphonopidae</taxon>
        <taxon>Microcaecilia</taxon>
    </lineage>
</organism>
<dbReference type="PROSITE" id="PS00983">
    <property type="entry name" value="LY6_UPAR"/>
    <property type="match status" value="1"/>
</dbReference>
<keyword evidence="4" id="KW-1185">Reference proteome</keyword>
<dbReference type="Pfam" id="PF00087">
    <property type="entry name" value="Toxin_TOLIP"/>
    <property type="match status" value="1"/>
</dbReference>
<dbReference type="FunCoup" id="A0A6P7WSB6">
    <property type="interactions" value="31"/>
</dbReference>
<accession>A0A6P7WSB6</accession>
<feature type="domain" description="Snake toxin/toxin-like" evidence="3">
    <location>
        <begin position="24"/>
        <end position="101"/>
    </location>
</feature>
<evidence type="ECO:0000259" key="3">
    <source>
        <dbReference type="Pfam" id="PF00087"/>
    </source>
</evidence>
<dbReference type="PANTHER" id="PTHR16983:SF16">
    <property type="entry name" value="UPAR_LY6 DOMAIN-CONTAINING PROTEIN"/>
    <property type="match status" value="1"/>
</dbReference>
<dbReference type="Gene3D" id="2.10.60.10">
    <property type="entry name" value="CD59"/>
    <property type="match status" value="1"/>
</dbReference>
<reference evidence="5" key="1">
    <citation type="submission" date="2025-08" db="UniProtKB">
        <authorList>
            <consortium name="RefSeq"/>
        </authorList>
    </citation>
    <scope>IDENTIFICATION</scope>
</reference>
<feature type="chain" id="PRO_5027626846" evidence="2">
    <location>
        <begin position="24"/>
        <end position="138"/>
    </location>
</feature>
<dbReference type="AlphaFoldDB" id="A0A6P7WSB6"/>
<evidence type="ECO:0000256" key="1">
    <source>
        <dbReference type="ARBA" id="ARBA00022729"/>
    </source>
</evidence>
<proteinExistence type="predicted"/>
<dbReference type="InterPro" id="IPR018363">
    <property type="entry name" value="CD59_antigen_CS"/>
</dbReference>
<feature type="signal peptide" evidence="2">
    <location>
        <begin position="1"/>
        <end position="23"/>
    </location>
</feature>
<dbReference type="InParanoid" id="A0A6P7WSB6"/>
<dbReference type="InterPro" id="IPR051110">
    <property type="entry name" value="Ly-6/neurotoxin-like_GPI-ap"/>
</dbReference>
<gene>
    <name evidence="5" type="primary">LOC115460465</name>
</gene>
<name>A0A6P7WSB6_9AMPH</name>
<dbReference type="InterPro" id="IPR045860">
    <property type="entry name" value="Snake_toxin-like_sf"/>
</dbReference>
<dbReference type="PANTHER" id="PTHR16983">
    <property type="entry name" value="UPAR/LY6 DOMAIN-CONTAINING PROTEIN"/>
    <property type="match status" value="1"/>
</dbReference>
<dbReference type="GeneID" id="115460465"/>
<evidence type="ECO:0000313" key="4">
    <source>
        <dbReference type="Proteomes" id="UP000515156"/>
    </source>
</evidence>
<evidence type="ECO:0000313" key="5">
    <source>
        <dbReference type="RefSeq" id="XP_030046082.1"/>
    </source>
</evidence>
<sequence>MKMKKGVLILPLVILFCMELAVSLECYYCPSSVPSAECTDLYNCTKNETICMTKIMDSDFGFPFQGTENVIKGCVKECIPTDLDTIGQAHPVFCCNKDRCNNRGLSNQGLSEATSTGASHVALPIPITLCYFLHIIVL</sequence>
<dbReference type="KEGG" id="muo:115460465"/>
<dbReference type="GO" id="GO:0005886">
    <property type="term" value="C:plasma membrane"/>
    <property type="evidence" value="ECO:0007669"/>
    <property type="project" value="TreeGrafter"/>
</dbReference>
<protein>
    <submittedName>
        <fullName evidence="5">Ly6/PLAUR domain-containing protein 2-like</fullName>
    </submittedName>
</protein>